<dbReference type="RefSeq" id="WP_233478885.1">
    <property type="nucleotide sequence ID" value="NZ_CP013970.1"/>
</dbReference>
<dbReference type="InterPro" id="IPR045691">
    <property type="entry name" value="DUF6056"/>
</dbReference>
<accession>A0A345CNV1</accession>
<proteinExistence type="predicted"/>
<keyword evidence="1" id="KW-1133">Transmembrane helix</keyword>
<feature type="transmembrane region" description="Helical" evidence="1">
    <location>
        <begin position="317"/>
        <end position="343"/>
    </location>
</feature>
<evidence type="ECO:0008006" key="4">
    <source>
        <dbReference type="Google" id="ProtNLM"/>
    </source>
</evidence>
<dbReference type="Proteomes" id="UP000264980">
    <property type="component" value="Chromosome"/>
</dbReference>
<dbReference type="EMBL" id="CP013970">
    <property type="protein sequence ID" value="AXF75118.1"/>
    <property type="molecule type" value="Genomic_DNA"/>
</dbReference>
<feature type="transmembrane region" description="Helical" evidence="1">
    <location>
        <begin position="72"/>
        <end position="94"/>
    </location>
</feature>
<reference evidence="2 3" key="1">
    <citation type="submission" date="2016-01" db="EMBL/GenBank/DDBJ databases">
        <authorList>
            <person name="Oliw E.H."/>
        </authorList>
    </citation>
    <scope>NUCLEOTIDE SEQUENCE [LARGE SCALE GENOMIC DNA]</scope>
    <source>
        <strain evidence="2 3">MDcuke</strain>
    </source>
</reference>
<name>A0A345CNV1_9GAMM</name>
<feature type="transmembrane region" description="Helical" evidence="1">
    <location>
        <begin position="167"/>
        <end position="191"/>
    </location>
</feature>
<feature type="transmembrane region" description="Helical" evidence="1">
    <location>
        <begin position="6"/>
        <end position="22"/>
    </location>
</feature>
<feature type="transmembrane region" description="Helical" evidence="1">
    <location>
        <begin position="198"/>
        <end position="215"/>
    </location>
</feature>
<keyword evidence="1" id="KW-0812">Transmembrane</keyword>
<gene>
    <name evidence="2" type="ORF">AV903_01700</name>
</gene>
<evidence type="ECO:0000313" key="3">
    <source>
        <dbReference type="Proteomes" id="UP000264980"/>
    </source>
</evidence>
<sequence>MSRNLLYIFLTVFFIAFLYLEIRGIHHYADDFWFSNEARTPDIIKWLTIRYQTWSSRTPIEFALLNVINHKLVWVIFNSFFIALTTSSLAYVVSNSKKEEIYSALIFILIIIVTIKKGFIKDGILWMTGSINYLWPFALSMAGFALLKCITHENISNKKSLVVPFFFFLSSFSEQLVVVNIILLTSSALVYRGTSQRIAMASLLAAAVAFTYIILSPGNTMRLHLETSRWNPDFVNLSILEKITMGLNLSYDQLFSVQPVALIFIYLCLSLSFHKNLIAKCLSLLLLTLVISLTFIQEKSFSIMEFDTIYQFSSINAISYFALARATIVILIAISTTALLFFYQKDRKVAWSLTATYITSYSGTVMMGLSPTIYASGQRVLMVSGMMFSALATYLIIKTIKYIKN</sequence>
<evidence type="ECO:0000256" key="1">
    <source>
        <dbReference type="SAM" id="Phobius"/>
    </source>
</evidence>
<keyword evidence="1" id="KW-0472">Membrane</keyword>
<feature type="transmembrane region" description="Helical" evidence="1">
    <location>
        <begin position="355"/>
        <end position="374"/>
    </location>
</feature>
<evidence type="ECO:0000313" key="2">
    <source>
        <dbReference type="EMBL" id="AXF75118.1"/>
    </source>
</evidence>
<dbReference type="Pfam" id="PF19528">
    <property type="entry name" value="DUF6056"/>
    <property type="match status" value="1"/>
</dbReference>
<feature type="transmembrane region" description="Helical" evidence="1">
    <location>
        <begin position="131"/>
        <end position="147"/>
    </location>
</feature>
<protein>
    <recommendedName>
        <fullName evidence="4">Serotype determinant, transmembrane protein</fullName>
    </recommendedName>
</protein>
<feature type="transmembrane region" description="Helical" evidence="1">
    <location>
        <begin position="278"/>
        <end position="297"/>
    </location>
</feature>
<dbReference type="AlphaFoldDB" id="A0A345CNV1"/>
<organism evidence="2 3">
    <name type="scientific">Erwinia tracheiphila</name>
    <dbReference type="NCBI Taxonomy" id="65700"/>
    <lineage>
        <taxon>Bacteria</taxon>
        <taxon>Pseudomonadati</taxon>
        <taxon>Pseudomonadota</taxon>
        <taxon>Gammaproteobacteria</taxon>
        <taxon>Enterobacterales</taxon>
        <taxon>Erwiniaceae</taxon>
        <taxon>Erwinia</taxon>
    </lineage>
</organism>
<feature type="transmembrane region" description="Helical" evidence="1">
    <location>
        <begin position="100"/>
        <end position="119"/>
    </location>
</feature>
<feature type="transmembrane region" description="Helical" evidence="1">
    <location>
        <begin position="380"/>
        <end position="397"/>
    </location>
</feature>